<sequence>MPTPHPPRINLGDLKLQIDKKLGPERSQRYFAYLTLLLSQRLSNPDFNRYCLPILGHENIHLHNQLIRSILKNAFQAKTPPPLGLEKATLKPNEAVGKKSSQDESMVNHLAAPTSMHSVWSNGSILSPSSHKVRLCIQDQRIKDRPVPLGQNGTADATYHESSVPLDMNVATENGTLGPQNRKRLMQHHQGVPSEQPAKRPRAGDLTPHAQAFLEAKDLVEGELQPVDLYSKRGPLEAPLGIPFCPASLGGAQRSLPLGTTSSSGSLTSNYYCGELCHSEILKKRMEKIAEAHGLEGVALDCSNLLNNGLDAYLKRLIRSCVELLGSRPGHDHMKHPFFQQQAQMTPINGVWPRNHMHLQNSSGSLNHMQWLKTHPVSVQDFRIAMELNPQQLGFHCIRENLVLLHQDDSRHIDPFLCFSLFGVSISEAERVRERGDELMVTVLPSVRAGGDGEPRPLDGEDHLPPPPGHHGLGLHPLPPVRAARRPLPCSRQSSFPGVPFRRRAPPPPPPSGDANGCRCTFLVSASLSVLSLLFIRSFFLLGFRG</sequence>
<dbReference type="CDD" id="cd22933">
    <property type="entry name" value="HFD_HFI1"/>
    <property type="match status" value="1"/>
</dbReference>
<organism evidence="7 8">
    <name type="scientific">Musa troglodytarum</name>
    <name type="common">fe'i banana</name>
    <dbReference type="NCBI Taxonomy" id="320322"/>
    <lineage>
        <taxon>Eukaryota</taxon>
        <taxon>Viridiplantae</taxon>
        <taxon>Streptophyta</taxon>
        <taxon>Embryophyta</taxon>
        <taxon>Tracheophyta</taxon>
        <taxon>Spermatophyta</taxon>
        <taxon>Magnoliopsida</taxon>
        <taxon>Liliopsida</taxon>
        <taxon>Zingiberales</taxon>
        <taxon>Musaceae</taxon>
        <taxon>Musa</taxon>
    </lineage>
</organism>
<dbReference type="PANTHER" id="PTHR21277:SF5">
    <property type="entry name" value="TRANSCRIPTIONAL ADAPTER 1"/>
    <property type="match status" value="1"/>
</dbReference>
<feature type="transmembrane region" description="Helical" evidence="6">
    <location>
        <begin position="522"/>
        <end position="544"/>
    </location>
</feature>
<keyword evidence="4" id="KW-0539">Nucleus</keyword>
<dbReference type="PANTHER" id="PTHR21277">
    <property type="entry name" value="TRANSCRIPTIONAL ADAPTER 1"/>
    <property type="match status" value="1"/>
</dbReference>
<evidence type="ECO:0008006" key="9">
    <source>
        <dbReference type="Google" id="ProtNLM"/>
    </source>
</evidence>
<name>A0A9E7L880_9LILI</name>
<feature type="region of interest" description="Disordered" evidence="5">
    <location>
        <begin position="447"/>
        <end position="475"/>
    </location>
</feature>
<dbReference type="InterPro" id="IPR024738">
    <property type="entry name" value="Hfi1/Tada1"/>
</dbReference>
<evidence type="ECO:0000256" key="3">
    <source>
        <dbReference type="ARBA" id="ARBA00023163"/>
    </source>
</evidence>
<keyword evidence="6" id="KW-0812">Transmembrane</keyword>
<evidence type="ECO:0000256" key="4">
    <source>
        <dbReference type="ARBA" id="ARBA00023242"/>
    </source>
</evidence>
<accession>A0A9E7L880</accession>
<comment type="subcellular location">
    <subcellularLocation>
        <location evidence="1">Nucleus</location>
    </subcellularLocation>
</comment>
<reference evidence="7" key="1">
    <citation type="submission" date="2022-05" db="EMBL/GenBank/DDBJ databases">
        <title>The Musa troglodytarum L. genome provides insights into the mechanism of non-climacteric behaviour and enrichment of carotenoids.</title>
        <authorList>
            <person name="Wang J."/>
        </authorList>
    </citation>
    <scope>NUCLEOTIDE SEQUENCE</scope>
    <source>
        <tissue evidence="7">Leaf</tissue>
    </source>
</reference>
<feature type="compositionally biased region" description="Basic and acidic residues" evidence="5">
    <location>
        <begin position="451"/>
        <end position="464"/>
    </location>
</feature>
<keyword evidence="8" id="KW-1185">Reference proteome</keyword>
<proteinExistence type="predicted"/>
<dbReference type="OrthoDB" id="10264870at2759"/>
<evidence type="ECO:0000256" key="6">
    <source>
        <dbReference type="SAM" id="Phobius"/>
    </source>
</evidence>
<dbReference type="Proteomes" id="UP001055439">
    <property type="component" value="Chromosome 9"/>
</dbReference>
<evidence type="ECO:0000313" key="8">
    <source>
        <dbReference type="Proteomes" id="UP001055439"/>
    </source>
</evidence>
<dbReference type="Pfam" id="PF12767">
    <property type="entry name" value="SAGA-Tad1"/>
    <property type="match status" value="1"/>
</dbReference>
<evidence type="ECO:0000256" key="5">
    <source>
        <dbReference type="SAM" id="MobiDB-lite"/>
    </source>
</evidence>
<keyword evidence="6" id="KW-0472">Membrane</keyword>
<evidence type="ECO:0000256" key="1">
    <source>
        <dbReference type="ARBA" id="ARBA00004123"/>
    </source>
</evidence>
<dbReference type="AlphaFoldDB" id="A0A9E7L880"/>
<dbReference type="GO" id="GO:0003713">
    <property type="term" value="F:transcription coactivator activity"/>
    <property type="evidence" value="ECO:0007669"/>
    <property type="project" value="TreeGrafter"/>
</dbReference>
<evidence type="ECO:0000313" key="7">
    <source>
        <dbReference type="EMBL" id="URE44151.1"/>
    </source>
</evidence>
<dbReference type="GO" id="GO:0006357">
    <property type="term" value="P:regulation of transcription by RNA polymerase II"/>
    <property type="evidence" value="ECO:0007669"/>
    <property type="project" value="TreeGrafter"/>
</dbReference>
<gene>
    <name evidence="7" type="ORF">MUK42_32565</name>
</gene>
<keyword evidence="3" id="KW-0804">Transcription</keyword>
<evidence type="ECO:0000256" key="2">
    <source>
        <dbReference type="ARBA" id="ARBA00023015"/>
    </source>
</evidence>
<dbReference type="GO" id="GO:0005634">
    <property type="term" value="C:nucleus"/>
    <property type="evidence" value="ECO:0007669"/>
    <property type="project" value="UniProtKB-SubCell"/>
</dbReference>
<dbReference type="EMBL" id="CP097511">
    <property type="protein sequence ID" value="URE44151.1"/>
    <property type="molecule type" value="Genomic_DNA"/>
</dbReference>
<keyword evidence="2" id="KW-0805">Transcription regulation</keyword>
<keyword evidence="6" id="KW-1133">Transmembrane helix</keyword>
<dbReference type="GO" id="GO:0000124">
    <property type="term" value="C:SAGA complex"/>
    <property type="evidence" value="ECO:0007669"/>
    <property type="project" value="UniProtKB-ARBA"/>
</dbReference>
<feature type="region of interest" description="Disordered" evidence="5">
    <location>
        <begin position="492"/>
        <end position="513"/>
    </location>
</feature>
<protein>
    <recommendedName>
        <fullName evidence="9">Transcriptional coactivator Hfi1/Transcriptional adapter 1</fullName>
    </recommendedName>
</protein>